<dbReference type="VEuPathDB" id="CryptoDB:GNI_161490"/>
<dbReference type="RefSeq" id="XP_011133062.1">
    <property type="nucleotide sequence ID" value="XM_011134760.1"/>
</dbReference>
<evidence type="ECO:0000313" key="2">
    <source>
        <dbReference type="Proteomes" id="UP000019763"/>
    </source>
</evidence>
<dbReference type="Proteomes" id="UP000019763">
    <property type="component" value="Unassembled WGS sequence"/>
</dbReference>
<dbReference type="AlphaFoldDB" id="A0A023AZH0"/>
<dbReference type="EMBL" id="AFNH02001203">
    <property type="protein sequence ID" value="EZG43705.1"/>
    <property type="molecule type" value="Genomic_DNA"/>
</dbReference>
<proteinExistence type="predicted"/>
<comment type="caution">
    <text evidence="1">The sequence shown here is derived from an EMBL/GenBank/DDBJ whole genome shotgun (WGS) entry which is preliminary data.</text>
</comment>
<gene>
    <name evidence="1" type="ORF">GNI_161490</name>
</gene>
<sequence length="431" mass="47990">MRTLTALKPMGGFKLLVAVAIKKGLQSELGDQTSARFLTFGGKGESQVHAVALGSETELQELDVKLKTGRVPGLDPYKLVFKSVSRLKVFPTPEGTARSLVLKSLKEFLDEEAVESELRKQFWIDAFGEIESETVGETESETIGEIESETIGETESETIGEDTGDSELQVFMRKLQKAELAELLPKVQQDWWESMERSAVSSWAEWLGLETLREAFFNSCSMRTVVGVAFLAAAGYYILYLPCLSNGTERTMSDVESTMTSSNDTTMSPYSFCGEVAGTEKALCIEDQPLCVLHIEEGNRCVAVRFDNGDDHMTLKDMDEIFRWRKGFSVCRLSGRCTTPFRKVKTMKALPPTQTPLIPFLPCVDETGLENKICVEGHPICVTDPSDPEKRCLRITVPLTIDDIKSIIMDGWKICEMDQTCNVKTYRDEGG</sequence>
<dbReference type="GeneID" id="22915603"/>
<evidence type="ECO:0000313" key="1">
    <source>
        <dbReference type="EMBL" id="EZG43705.1"/>
    </source>
</evidence>
<name>A0A023AZH0_GRENI</name>
<organism evidence="1 2">
    <name type="scientific">Gregarina niphandrodes</name>
    <name type="common">Septate eugregarine</name>
    <dbReference type="NCBI Taxonomy" id="110365"/>
    <lineage>
        <taxon>Eukaryota</taxon>
        <taxon>Sar</taxon>
        <taxon>Alveolata</taxon>
        <taxon>Apicomplexa</taxon>
        <taxon>Conoidasida</taxon>
        <taxon>Gregarinasina</taxon>
        <taxon>Eugregarinorida</taxon>
        <taxon>Gregarinidae</taxon>
        <taxon>Gregarina</taxon>
    </lineage>
</organism>
<protein>
    <submittedName>
        <fullName evidence="1">Uncharacterized protein</fullName>
    </submittedName>
</protein>
<accession>A0A023AZH0</accession>
<reference evidence="1" key="1">
    <citation type="submission" date="2013-12" db="EMBL/GenBank/DDBJ databases">
        <authorList>
            <person name="Omoto C.K."/>
            <person name="Sibley D."/>
            <person name="Venepally P."/>
            <person name="Hadjithomas M."/>
            <person name="Karamycheva S."/>
            <person name="Brunk B."/>
            <person name="Roos D."/>
            <person name="Caler E."/>
            <person name="Lorenzi H."/>
        </authorList>
    </citation>
    <scope>NUCLEOTIDE SEQUENCE</scope>
</reference>
<keyword evidence="2" id="KW-1185">Reference proteome</keyword>